<dbReference type="CDD" id="cd14370">
    <property type="entry name" value="CUE_DMA"/>
    <property type="match status" value="1"/>
</dbReference>
<feature type="DNA-binding region" description="DM" evidence="6">
    <location>
        <begin position="20"/>
        <end position="67"/>
    </location>
</feature>
<proteinExistence type="inferred from homology"/>
<keyword evidence="4 6" id="KW-0238">DNA-binding</keyword>
<evidence type="ECO:0000313" key="10">
    <source>
        <dbReference type="Proteomes" id="UP000683360"/>
    </source>
</evidence>
<dbReference type="GO" id="GO:0000981">
    <property type="term" value="F:DNA-binding transcription factor activity, RNA polymerase II-specific"/>
    <property type="evidence" value="ECO:0007669"/>
    <property type="project" value="TreeGrafter"/>
</dbReference>
<dbReference type="Gene3D" id="4.10.1040.10">
    <property type="entry name" value="DM DNA-binding domain"/>
    <property type="match status" value="1"/>
</dbReference>
<dbReference type="AlphaFoldDB" id="A0A8S3SZL7"/>
<evidence type="ECO:0000259" key="8">
    <source>
        <dbReference type="PROSITE" id="PS50809"/>
    </source>
</evidence>
<dbReference type="Proteomes" id="UP000683360">
    <property type="component" value="Unassembled WGS sequence"/>
</dbReference>
<dbReference type="FunFam" id="4.10.1040.10:FF:000001">
    <property type="entry name" value="doublesex- and mab-3-related transcription factor 1"/>
    <property type="match status" value="1"/>
</dbReference>
<dbReference type="OrthoDB" id="6162476at2759"/>
<dbReference type="PANTHER" id="PTHR12322">
    <property type="entry name" value="DOUBLESEX AND MAB-3 RELATED TRANSCRIPTION FACTOR DMRT"/>
    <property type="match status" value="1"/>
</dbReference>
<evidence type="ECO:0000256" key="5">
    <source>
        <dbReference type="ARBA" id="ARBA00023242"/>
    </source>
</evidence>
<feature type="region of interest" description="Disordered" evidence="7">
    <location>
        <begin position="336"/>
        <end position="364"/>
    </location>
</feature>
<dbReference type="InterPro" id="IPR001275">
    <property type="entry name" value="DM_DNA-bd"/>
</dbReference>
<dbReference type="Pfam" id="PF00751">
    <property type="entry name" value="DM"/>
    <property type="match status" value="1"/>
</dbReference>
<keyword evidence="10" id="KW-1185">Reference proteome</keyword>
<feature type="region of interest" description="Disordered" evidence="7">
    <location>
        <begin position="91"/>
        <end position="149"/>
    </location>
</feature>
<evidence type="ECO:0000256" key="7">
    <source>
        <dbReference type="SAM" id="MobiDB-lite"/>
    </source>
</evidence>
<accession>A0A8S3SZL7</accession>
<dbReference type="SUPFAM" id="SSF82927">
    <property type="entry name" value="Cysteine-rich DNA binding domain, (DM domain)"/>
    <property type="match status" value="1"/>
</dbReference>
<dbReference type="InterPro" id="IPR036407">
    <property type="entry name" value="DM_DNA-bd_sf"/>
</dbReference>
<protein>
    <submittedName>
        <fullName evidence="9">DMRT4_5</fullName>
    </submittedName>
</protein>
<dbReference type="SUPFAM" id="SSF46934">
    <property type="entry name" value="UBA-like"/>
    <property type="match status" value="1"/>
</dbReference>
<keyword evidence="5 6" id="KW-0539">Nucleus</keyword>
<organism evidence="9 10">
    <name type="scientific">Mytilus edulis</name>
    <name type="common">Blue mussel</name>
    <dbReference type="NCBI Taxonomy" id="6550"/>
    <lineage>
        <taxon>Eukaryota</taxon>
        <taxon>Metazoa</taxon>
        <taxon>Spiralia</taxon>
        <taxon>Lophotrochozoa</taxon>
        <taxon>Mollusca</taxon>
        <taxon>Bivalvia</taxon>
        <taxon>Autobranchia</taxon>
        <taxon>Pteriomorphia</taxon>
        <taxon>Mytilida</taxon>
        <taxon>Mytiloidea</taxon>
        <taxon>Mytilidae</taxon>
        <taxon>Mytilinae</taxon>
        <taxon>Mytilus</taxon>
    </lineage>
</organism>
<dbReference type="InterPro" id="IPR009060">
    <property type="entry name" value="UBA-like_sf"/>
</dbReference>
<dbReference type="SMART" id="SM00301">
    <property type="entry name" value="DM"/>
    <property type="match status" value="1"/>
</dbReference>
<dbReference type="InterPro" id="IPR005173">
    <property type="entry name" value="DMA"/>
</dbReference>
<comment type="caution">
    <text evidence="9">The sequence shown here is derived from an EMBL/GenBank/DDBJ whole genome shotgun (WGS) entry which is preliminary data.</text>
</comment>
<comment type="similarity">
    <text evidence="1">Belongs to the DMRT family.</text>
</comment>
<feature type="compositionally biased region" description="Polar residues" evidence="7">
    <location>
        <begin position="343"/>
        <end position="354"/>
    </location>
</feature>
<comment type="subcellular location">
    <subcellularLocation>
        <location evidence="6">Nucleus</location>
    </subcellularLocation>
</comment>
<gene>
    <name evidence="9" type="ORF">MEDL_39713</name>
</gene>
<dbReference type="GO" id="GO:0046872">
    <property type="term" value="F:metal ion binding"/>
    <property type="evidence" value="ECO:0007669"/>
    <property type="project" value="UniProtKB-KW"/>
</dbReference>
<dbReference type="PROSITE" id="PS40000">
    <property type="entry name" value="DM_1"/>
    <property type="match status" value="1"/>
</dbReference>
<evidence type="ECO:0000256" key="6">
    <source>
        <dbReference type="PROSITE-ProRule" id="PRU00070"/>
    </source>
</evidence>
<dbReference type="Pfam" id="PF03474">
    <property type="entry name" value="DMA"/>
    <property type="match status" value="1"/>
</dbReference>
<evidence type="ECO:0000256" key="1">
    <source>
        <dbReference type="ARBA" id="ARBA00006834"/>
    </source>
</evidence>
<feature type="domain" description="DM" evidence="8">
    <location>
        <begin position="20"/>
        <end position="67"/>
    </location>
</feature>
<keyword evidence="2 6" id="KW-0479">Metal-binding</keyword>
<evidence type="ECO:0000256" key="4">
    <source>
        <dbReference type="ARBA" id="ARBA00023125"/>
    </source>
</evidence>
<dbReference type="PANTHER" id="PTHR12322:SF118">
    <property type="entry name" value="DM DOMAIN-CONTAINING PROTEIN"/>
    <property type="match status" value="1"/>
</dbReference>
<sequence>MNPITALYPVTEKGTRKPKCARCRNHGMVSWLKGHKRHCKYKECACAKCNLIAERQRVMAAQVALKRQQAAEDAIALGLRACTSEHGIPVMTQGPLWGSSAITPPEKSKTDEEKQEKGSESGNERRIDSSTPESVDSGDKYHQEETTQYAPATFLPGRLNNLEILERVFPFQRKSVLELVLQGCNGDLVKAIEQFLSTQENMTAQQTCSTIKKDFRHHPYLGSHNFQSTLRNYDMNKLSPLGSMRSAFSPFSSPSALSFNGLHSAFSQNMSPSNSYGTPFYSPHLRSMDLFSSPAQYPYSRYASLNSSQLPGFFASPFCVQPYGKTGYGGISLNIENRDKNNKSPTSETGNGSDSWDDHGKDKD</sequence>
<keyword evidence="3 6" id="KW-0862">Zinc</keyword>
<name>A0A8S3SZL7_MYTED</name>
<evidence type="ECO:0000256" key="3">
    <source>
        <dbReference type="ARBA" id="ARBA00022833"/>
    </source>
</evidence>
<dbReference type="GO" id="GO:0005634">
    <property type="term" value="C:nucleus"/>
    <property type="evidence" value="ECO:0007669"/>
    <property type="project" value="UniProtKB-SubCell"/>
</dbReference>
<evidence type="ECO:0000256" key="2">
    <source>
        <dbReference type="ARBA" id="ARBA00022723"/>
    </source>
</evidence>
<dbReference type="EMBL" id="CAJPWZ010001922">
    <property type="protein sequence ID" value="CAG2226664.1"/>
    <property type="molecule type" value="Genomic_DNA"/>
</dbReference>
<dbReference type="GO" id="GO:0007548">
    <property type="term" value="P:sex differentiation"/>
    <property type="evidence" value="ECO:0007669"/>
    <property type="project" value="TreeGrafter"/>
</dbReference>
<dbReference type="InterPro" id="IPR026607">
    <property type="entry name" value="DMRT"/>
</dbReference>
<evidence type="ECO:0000313" key="9">
    <source>
        <dbReference type="EMBL" id="CAG2226664.1"/>
    </source>
</evidence>
<dbReference type="GO" id="GO:0000978">
    <property type="term" value="F:RNA polymerase II cis-regulatory region sequence-specific DNA binding"/>
    <property type="evidence" value="ECO:0007669"/>
    <property type="project" value="TreeGrafter"/>
</dbReference>
<feature type="compositionally biased region" description="Basic and acidic residues" evidence="7">
    <location>
        <begin position="106"/>
        <end position="128"/>
    </location>
</feature>
<dbReference type="PROSITE" id="PS50809">
    <property type="entry name" value="DM_2"/>
    <property type="match status" value="1"/>
</dbReference>
<reference evidence="9" key="1">
    <citation type="submission" date="2021-03" db="EMBL/GenBank/DDBJ databases">
        <authorList>
            <person name="Bekaert M."/>
        </authorList>
    </citation>
    <scope>NUCLEOTIDE SEQUENCE</scope>
</reference>